<dbReference type="InterPro" id="IPR050985">
    <property type="entry name" value="Alpha-glycosidase_related"/>
</dbReference>
<dbReference type="InterPro" id="IPR013785">
    <property type="entry name" value="Aldolase_TIM"/>
</dbReference>
<name>A0A7W9FAS1_9MICO</name>
<keyword evidence="2 3" id="KW-0326">Glycosidase</keyword>
<evidence type="ECO:0000256" key="1">
    <source>
        <dbReference type="ARBA" id="ARBA00022801"/>
    </source>
</evidence>
<reference evidence="3 4" key="1">
    <citation type="submission" date="2020-08" db="EMBL/GenBank/DDBJ databases">
        <title>Sequencing the genomes of 1000 actinobacteria strains.</title>
        <authorList>
            <person name="Klenk H.-P."/>
        </authorList>
    </citation>
    <scope>NUCLEOTIDE SEQUENCE [LARGE SCALE GENOMIC DNA]</scope>
    <source>
        <strain evidence="3 4">DSM 24823</strain>
    </source>
</reference>
<dbReference type="InterPro" id="IPR002252">
    <property type="entry name" value="Glyco_hydro_36"/>
</dbReference>
<comment type="caution">
    <text evidence="3">The sequence shown here is derived from an EMBL/GenBank/DDBJ whole genome shotgun (WGS) entry which is preliminary data.</text>
</comment>
<keyword evidence="4" id="KW-1185">Reference proteome</keyword>
<organism evidence="3 4">
    <name type="scientific">Microbacterium ginsengiterrae</name>
    <dbReference type="NCBI Taxonomy" id="546115"/>
    <lineage>
        <taxon>Bacteria</taxon>
        <taxon>Bacillati</taxon>
        <taxon>Actinomycetota</taxon>
        <taxon>Actinomycetes</taxon>
        <taxon>Micrococcales</taxon>
        <taxon>Microbacteriaceae</taxon>
        <taxon>Microbacterium</taxon>
    </lineage>
</organism>
<dbReference type="EC" id="3.2.1.22" evidence="3"/>
<dbReference type="InterPro" id="IPR038417">
    <property type="entry name" value="Alpga-gal_N_sf"/>
</dbReference>
<dbReference type="PANTHER" id="PTHR43053">
    <property type="entry name" value="GLYCOSIDASE FAMILY 31"/>
    <property type="match status" value="1"/>
</dbReference>
<dbReference type="GO" id="GO:0016052">
    <property type="term" value="P:carbohydrate catabolic process"/>
    <property type="evidence" value="ECO:0007669"/>
    <property type="project" value="InterPro"/>
</dbReference>
<protein>
    <submittedName>
        <fullName evidence="3">Alpha-galactosidase</fullName>
        <ecNumber evidence="3">3.2.1.22</ecNumber>
    </submittedName>
</protein>
<proteinExistence type="predicted"/>
<gene>
    <name evidence="3" type="ORF">HD600_000919</name>
</gene>
<dbReference type="SUPFAM" id="SSF51445">
    <property type="entry name" value="(Trans)glycosidases"/>
    <property type="match status" value="1"/>
</dbReference>
<dbReference type="Gene3D" id="2.70.98.60">
    <property type="entry name" value="alpha-galactosidase from lactobacil brevis"/>
    <property type="match status" value="1"/>
</dbReference>
<evidence type="ECO:0000313" key="4">
    <source>
        <dbReference type="Proteomes" id="UP000517712"/>
    </source>
</evidence>
<dbReference type="InterPro" id="IPR017853">
    <property type="entry name" value="GH"/>
</dbReference>
<dbReference type="AlphaFoldDB" id="A0A7W9FAS1"/>
<evidence type="ECO:0000313" key="3">
    <source>
        <dbReference type="EMBL" id="MBB5742422.1"/>
    </source>
</evidence>
<sequence length="703" mass="76509">MTEPIRWQPGAVEVVVRLDDGPPAITHVGAAGAPVSDAGGAALPLAEVRVAGEGNDLQSSERFMGSGLSRRMRYVSHEETDSGGRSILAITMRDPETALTVTSRLTSWSDLPVVRWQSEVVNDGDRPADVQLLSTFALGGLTAPGSAWWDEQTIATAHNSWFREAMWQHHAPGDLGLDDVGLAQWGYQGTRASFSLTARGSWSTGGHLPMGMLSAVDGSRSLLWQVENNGGWRWEVGDWGGALYVIATGPTDQAHAWTRRLGVGARFESVPAAIAVGVGDDAAFAAMTEYRRRIRRPHKDNERLPVIFNDFMNGLMGDPTTERLLPLIDAAADAGAEYFCIDAGWHAEEGRWWEALGDWEESPRRFPGGLAEVTAHIRRRGMVPGLWVEPEAMGVASIGATELPDDAFFQRDGARVIESGRYRLDLRHPAVRARLDGMVDRLVADYGVGYLKFDDNVDITQGTDVAADSPGDGQLGHNRAHLDWLAGVLDRHPDLVIENCAAGAQRMDYALLSLLPLQSTSDNQDPLLYAAIAAAAPTAVTPEQGAVWAYPDRTWSDERIAFTMVNSLLGRIHLGGRLDLLEPAQTSLVREAIDLYGRIRGDLPRATPFWPIGLPGWRDDTVALGLDAGERAYVSVWRRGGPTTVRIPLPAHAGARISVRCLYPTSLPADIVWEADDGLITLTLPDEPAARLLEITTMTEETR</sequence>
<accession>A0A7W9FAS1</accession>
<dbReference type="PANTHER" id="PTHR43053:SF3">
    <property type="entry name" value="ALPHA-GALACTOSIDASE C-RELATED"/>
    <property type="match status" value="1"/>
</dbReference>
<dbReference type="Proteomes" id="UP000517712">
    <property type="component" value="Unassembled WGS sequence"/>
</dbReference>
<evidence type="ECO:0000256" key="2">
    <source>
        <dbReference type="ARBA" id="ARBA00023295"/>
    </source>
</evidence>
<dbReference type="Gene3D" id="3.20.20.70">
    <property type="entry name" value="Aldolase class I"/>
    <property type="match status" value="1"/>
</dbReference>
<dbReference type="RefSeq" id="WP_184281840.1">
    <property type="nucleotide sequence ID" value="NZ_BAAAPG010000001.1"/>
</dbReference>
<keyword evidence="1 3" id="KW-0378">Hydrolase</keyword>
<dbReference type="PRINTS" id="PR00743">
    <property type="entry name" value="GLHYDRLASE36"/>
</dbReference>
<dbReference type="Pfam" id="PF02065">
    <property type="entry name" value="Melibiase"/>
    <property type="match status" value="1"/>
</dbReference>
<dbReference type="EMBL" id="JACHMU010000001">
    <property type="protein sequence ID" value="MBB5742422.1"/>
    <property type="molecule type" value="Genomic_DNA"/>
</dbReference>
<dbReference type="CDD" id="cd14791">
    <property type="entry name" value="GH36"/>
    <property type="match status" value="1"/>
</dbReference>
<dbReference type="GO" id="GO:0004557">
    <property type="term" value="F:alpha-galactosidase activity"/>
    <property type="evidence" value="ECO:0007669"/>
    <property type="project" value="UniProtKB-EC"/>
</dbReference>